<organism evidence="5 6">
    <name type="scientific">Carpinus fangiana</name>
    <dbReference type="NCBI Taxonomy" id="176857"/>
    <lineage>
        <taxon>Eukaryota</taxon>
        <taxon>Viridiplantae</taxon>
        <taxon>Streptophyta</taxon>
        <taxon>Embryophyta</taxon>
        <taxon>Tracheophyta</taxon>
        <taxon>Spermatophyta</taxon>
        <taxon>Magnoliopsida</taxon>
        <taxon>eudicotyledons</taxon>
        <taxon>Gunneridae</taxon>
        <taxon>Pentapetalae</taxon>
        <taxon>rosids</taxon>
        <taxon>fabids</taxon>
        <taxon>Fagales</taxon>
        <taxon>Betulaceae</taxon>
        <taxon>Carpinus</taxon>
    </lineage>
</organism>
<evidence type="ECO:0000256" key="1">
    <source>
        <dbReference type="ARBA" id="ARBA00004418"/>
    </source>
</evidence>
<dbReference type="OrthoDB" id="1363at2759"/>
<dbReference type="AlphaFoldDB" id="A0A5N6L143"/>
<accession>A0A5N6L143</accession>
<dbReference type="SUPFAM" id="SSF53850">
    <property type="entry name" value="Periplasmic binding protein-like II"/>
    <property type="match status" value="1"/>
</dbReference>
<reference evidence="5 6" key="1">
    <citation type="submission" date="2019-06" db="EMBL/GenBank/DDBJ databases">
        <title>A chromosomal-level reference genome of Carpinus fangiana (Coryloideae, Betulaceae).</title>
        <authorList>
            <person name="Yang X."/>
            <person name="Wang Z."/>
            <person name="Zhang L."/>
            <person name="Hao G."/>
            <person name="Liu J."/>
            <person name="Yang Y."/>
        </authorList>
    </citation>
    <scope>NUCLEOTIDE SEQUENCE [LARGE SCALE GENOMIC DNA]</scope>
    <source>
        <strain evidence="5">Cfa_2016G</strain>
        <tissue evidence="5">Leaf</tissue>
    </source>
</reference>
<evidence type="ECO:0000313" key="5">
    <source>
        <dbReference type="EMBL" id="KAB8360904.1"/>
    </source>
</evidence>
<keyword evidence="6" id="KW-1185">Reference proteome</keyword>
<evidence type="ECO:0000259" key="4">
    <source>
        <dbReference type="Pfam" id="PF22384"/>
    </source>
</evidence>
<dbReference type="PANTHER" id="PTHR30024:SF47">
    <property type="entry name" value="TAURINE-BINDING PERIPLASMIC PROTEIN"/>
    <property type="match status" value="1"/>
</dbReference>
<feature type="domain" description="Ca3427-like PBP 2" evidence="4">
    <location>
        <begin position="1"/>
        <end position="65"/>
    </location>
</feature>
<evidence type="ECO:0000313" key="6">
    <source>
        <dbReference type="Proteomes" id="UP000327013"/>
    </source>
</evidence>
<gene>
    <name evidence="5" type="ORF">FH972_024637</name>
</gene>
<comment type="subcellular location">
    <subcellularLocation>
        <location evidence="1">Periplasm</location>
    </subcellularLocation>
</comment>
<protein>
    <recommendedName>
        <fullName evidence="4">Ca3427-like PBP 2 domain-containing protein</fullName>
    </recommendedName>
</protein>
<dbReference type="Gene3D" id="3.40.190.10">
    <property type="entry name" value="Periplasmic binding protein-like II"/>
    <property type="match status" value="1"/>
</dbReference>
<evidence type="ECO:0000256" key="2">
    <source>
        <dbReference type="ARBA" id="ARBA00010742"/>
    </source>
</evidence>
<evidence type="ECO:0000256" key="3">
    <source>
        <dbReference type="ARBA" id="ARBA00022729"/>
    </source>
</evidence>
<dbReference type="Pfam" id="PF22384">
    <property type="entry name" value="PBP2_Ca3427_like"/>
    <property type="match status" value="1"/>
</dbReference>
<dbReference type="Proteomes" id="UP000327013">
    <property type="component" value="Unassembled WGS sequence"/>
</dbReference>
<proteinExistence type="inferred from homology"/>
<name>A0A5N6L143_9ROSI</name>
<comment type="similarity">
    <text evidence="2">Belongs to the bacterial solute-binding protein SsuA/TauA family.</text>
</comment>
<dbReference type="PANTHER" id="PTHR30024">
    <property type="entry name" value="ALIPHATIC SULFONATES-BINDING PROTEIN-RELATED"/>
    <property type="match status" value="1"/>
</dbReference>
<dbReference type="EMBL" id="VIBQ01000017">
    <property type="protein sequence ID" value="KAB8360904.1"/>
    <property type="molecule type" value="Genomic_DNA"/>
</dbReference>
<sequence>MAFVLADQQGWLRGRGKLPFEPVVCGDLAALRRAVTDGSADFFMWEHFTTKRHYDAGELKKIGEIPTPWNGWHIAAAGDETDGRLDEFVTPALAKAIEHFQENKQEAVDYISSNMAYSVEDASAWYDEVVYPKELGKVDMDGIKGAIASLQKAGVIEHNDAVPWKTVLGGASRAWGEDARAPK</sequence>
<keyword evidence="3" id="KW-0732">Signal</keyword>
<dbReference type="InterPro" id="IPR054364">
    <property type="entry name" value="Ca3427-like_PBP2"/>
</dbReference>
<comment type="caution">
    <text evidence="5">The sequence shown here is derived from an EMBL/GenBank/DDBJ whole genome shotgun (WGS) entry which is preliminary data.</text>
</comment>